<evidence type="ECO:0000313" key="2">
    <source>
        <dbReference type="EMBL" id="MDC8786339.1"/>
    </source>
</evidence>
<accession>A0ABT5KTT4</accession>
<dbReference type="NCBIfam" id="TIGR03467">
    <property type="entry name" value="HpnE"/>
    <property type="match status" value="1"/>
</dbReference>
<dbReference type="PANTHER" id="PTHR42923:SF47">
    <property type="entry name" value="BLR3003 PROTEIN"/>
    <property type="match status" value="1"/>
</dbReference>
<dbReference type="EC" id="1.17.8.1" evidence="2"/>
<sequence length="427" mass="44816">MDGALSTRQIAVIGGGWAGLASAVAASQRGAKVSLFEMAGQLGGRARSLPGDALTPGLDNGQHILIGAYTHSLKLMAALGVDIDQAFLRTPLRLRYPRHEGLQLPPGPPLLSFARGVWAHPSWPAKARLQLLLAASTWLARGFSADARLSVSTLCTGLPKCVRQDLIEPLCVAALNTPAAQASAQVFLRVLRDALFSGAGSADLLVPRQGLSTLMATPAMKHLSAQGVHIHLGTRVQTLAAEDSAWRVNEHRFDQVILACSSSEAARLTQVLAPGWSAMAQNLQFEPIVTVYIRSPGSALPAPMVALQEGPDAPAQFVFDLGQLGTHPGLFAWVISGASAWVARGLDETANRTLAQAQQEFDWASPPEVARVLAEKRATFACTPGLQRPPMRIAPGLLAAGDYVAGPYPATLEGAVRAGQAAASALG</sequence>
<dbReference type="GO" id="GO:0016491">
    <property type="term" value="F:oxidoreductase activity"/>
    <property type="evidence" value="ECO:0007669"/>
    <property type="project" value="UniProtKB-KW"/>
</dbReference>
<comment type="caution">
    <text evidence="2">The sequence shown here is derived from an EMBL/GenBank/DDBJ whole genome shotgun (WGS) entry which is preliminary data.</text>
</comment>
<dbReference type="Proteomes" id="UP001219862">
    <property type="component" value="Unassembled WGS sequence"/>
</dbReference>
<keyword evidence="3" id="KW-1185">Reference proteome</keyword>
<keyword evidence="2" id="KW-0560">Oxidoreductase</keyword>
<name>A0ABT5KTT4_9BURK</name>
<feature type="domain" description="Amine oxidase" evidence="1">
    <location>
        <begin position="18"/>
        <end position="425"/>
    </location>
</feature>
<dbReference type="InterPro" id="IPR036188">
    <property type="entry name" value="FAD/NAD-bd_sf"/>
</dbReference>
<dbReference type="InterPro" id="IPR050464">
    <property type="entry name" value="Zeta_carotene_desat/Oxidored"/>
</dbReference>
<dbReference type="Gene3D" id="3.40.50.720">
    <property type="entry name" value="NAD(P)-binding Rossmann-like Domain"/>
    <property type="match status" value="1"/>
</dbReference>
<gene>
    <name evidence="2" type="primary">hpnE</name>
    <name evidence="2" type="ORF">PRZ01_14180</name>
</gene>
<dbReference type="InterPro" id="IPR002937">
    <property type="entry name" value="Amino_oxidase"/>
</dbReference>
<proteinExistence type="predicted"/>
<dbReference type="SUPFAM" id="SSF51905">
    <property type="entry name" value="FAD/NAD(P)-binding domain"/>
    <property type="match status" value="1"/>
</dbReference>
<dbReference type="EMBL" id="JAQQXS010000012">
    <property type="protein sequence ID" value="MDC8786339.1"/>
    <property type="molecule type" value="Genomic_DNA"/>
</dbReference>
<evidence type="ECO:0000313" key="3">
    <source>
        <dbReference type="Proteomes" id="UP001219862"/>
    </source>
</evidence>
<dbReference type="Pfam" id="PF01593">
    <property type="entry name" value="Amino_oxidase"/>
    <property type="match status" value="1"/>
</dbReference>
<reference evidence="2 3" key="1">
    <citation type="submission" date="2022-10" db="EMBL/GenBank/DDBJ databases">
        <title>paucibacter sp. hw8 Genome sequencing.</title>
        <authorList>
            <person name="Park S."/>
        </authorList>
    </citation>
    <scope>NUCLEOTIDE SEQUENCE [LARGE SCALE GENOMIC DNA]</scope>
    <source>
        <strain evidence="3">hw8</strain>
    </source>
</reference>
<organism evidence="2 3">
    <name type="scientific">Roseateles koreensis</name>
    <dbReference type="NCBI Taxonomy" id="2987526"/>
    <lineage>
        <taxon>Bacteria</taxon>
        <taxon>Pseudomonadati</taxon>
        <taxon>Pseudomonadota</taxon>
        <taxon>Betaproteobacteria</taxon>
        <taxon>Burkholderiales</taxon>
        <taxon>Sphaerotilaceae</taxon>
        <taxon>Roseateles</taxon>
    </lineage>
</organism>
<dbReference type="PANTHER" id="PTHR42923">
    <property type="entry name" value="PROTOPORPHYRINOGEN OXIDASE"/>
    <property type="match status" value="1"/>
</dbReference>
<dbReference type="InterPro" id="IPR017830">
    <property type="entry name" value="SQase_HpnE"/>
</dbReference>
<evidence type="ECO:0000259" key="1">
    <source>
        <dbReference type="Pfam" id="PF01593"/>
    </source>
</evidence>
<dbReference type="Gene3D" id="3.50.50.60">
    <property type="entry name" value="FAD/NAD(P)-binding domain"/>
    <property type="match status" value="1"/>
</dbReference>
<protein>
    <submittedName>
        <fullName evidence="2">Hydroxysqualene dehydroxylase HpnE</fullName>
        <ecNumber evidence="2">1.17.8.1</ecNumber>
    </submittedName>
</protein>